<gene>
    <name evidence="2" type="ORF">DR864_22925</name>
</gene>
<dbReference type="RefSeq" id="WP_114069155.1">
    <property type="nucleotide sequence ID" value="NZ_CP030850.1"/>
</dbReference>
<organism evidence="2 3">
    <name type="scientific">Runella rosea</name>
    <dbReference type="NCBI Taxonomy" id="2259595"/>
    <lineage>
        <taxon>Bacteria</taxon>
        <taxon>Pseudomonadati</taxon>
        <taxon>Bacteroidota</taxon>
        <taxon>Cytophagia</taxon>
        <taxon>Cytophagales</taxon>
        <taxon>Spirosomataceae</taxon>
        <taxon>Runella</taxon>
    </lineage>
</organism>
<name>A0A344TP21_9BACT</name>
<dbReference type="KEGG" id="run:DR864_22925"/>
<dbReference type="AlphaFoldDB" id="A0A344TP21"/>
<accession>A0A344TP21</accession>
<feature type="chain" id="PRO_5017013060" evidence="1">
    <location>
        <begin position="21"/>
        <end position="103"/>
    </location>
</feature>
<evidence type="ECO:0000256" key="1">
    <source>
        <dbReference type="SAM" id="SignalP"/>
    </source>
</evidence>
<evidence type="ECO:0000313" key="2">
    <source>
        <dbReference type="EMBL" id="AXE20392.1"/>
    </source>
</evidence>
<dbReference type="Proteomes" id="UP000251993">
    <property type="component" value="Chromosome"/>
</dbReference>
<feature type="signal peptide" evidence="1">
    <location>
        <begin position="1"/>
        <end position="20"/>
    </location>
</feature>
<keyword evidence="3" id="KW-1185">Reference proteome</keyword>
<reference evidence="2 3" key="1">
    <citation type="submission" date="2018-07" db="EMBL/GenBank/DDBJ databases">
        <title>Genome sequencing of Runella.</title>
        <authorList>
            <person name="Baek M.-G."/>
            <person name="Yi H."/>
        </authorList>
    </citation>
    <scope>NUCLEOTIDE SEQUENCE [LARGE SCALE GENOMIC DNA]</scope>
    <source>
        <strain evidence="2 3">HYN0085</strain>
    </source>
</reference>
<dbReference type="OrthoDB" id="581140at2"/>
<proteinExistence type="predicted"/>
<protein>
    <submittedName>
        <fullName evidence="2">Uncharacterized protein</fullName>
    </submittedName>
</protein>
<keyword evidence="1" id="KW-0732">Signal</keyword>
<dbReference type="EMBL" id="CP030850">
    <property type="protein sequence ID" value="AXE20392.1"/>
    <property type="molecule type" value="Genomic_DNA"/>
</dbReference>
<sequence>MIKTFITLSITFLVAFTAFGQSVTVSSSNAAIIEVNTTNKGIFIPRVTTAQTDLIFVTRATGTGRGTGTSYYAKWDGAVWEIRREYNGTITGGTNINVLVIKQ</sequence>
<evidence type="ECO:0000313" key="3">
    <source>
        <dbReference type="Proteomes" id="UP000251993"/>
    </source>
</evidence>